<evidence type="ECO:0000313" key="6">
    <source>
        <dbReference type="Proteomes" id="UP000346198"/>
    </source>
</evidence>
<name>A0A6C2UN78_9BACT</name>
<dbReference type="Proteomes" id="UP000346198">
    <property type="component" value="Unassembled WGS sequence"/>
</dbReference>
<evidence type="ECO:0000259" key="3">
    <source>
        <dbReference type="Pfam" id="PF20736"/>
    </source>
</evidence>
<dbReference type="Pfam" id="PF20737">
    <property type="entry name" value="Glyco_hydro127C"/>
    <property type="match status" value="1"/>
</dbReference>
<accession>A0A6C2UN78</accession>
<dbReference type="AlphaFoldDB" id="A0A6C2UN78"/>
<dbReference type="InterPro" id="IPR012878">
    <property type="entry name" value="Beta-AFase-like_GH127_cat"/>
</dbReference>
<dbReference type="GO" id="GO:0005975">
    <property type="term" value="P:carbohydrate metabolic process"/>
    <property type="evidence" value="ECO:0007669"/>
    <property type="project" value="InterPro"/>
</dbReference>
<feature type="domain" description="Non-reducing end beta-L-arabinofuranosidase-like GH127 middle" evidence="3">
    <location>
        <begin position="465"/>
        <end position="559"/>
    </location>
</feature>
<gene>
    <name evidence="5" type="primary">hypBA1_5</name>
    <name evidence="5" type="ORF">SCARR_03800</name>
</gene>
<reference evidence="5 6" key="1">
    <citation type="submission" date="2019-04" db="EMBL/GenBank/DDBJ databases">
        <authorList>
            <person name="Van Vliet M D."/>
        </authorList>
    </citation>
    <scope>NUCLEOTIDE SEQUENCE [LARGE SCALE GENOMIC DNA]</scope>
    <source>
        <strain evidence="5 6">F21</strain>
    </source>
</reference>
<dbReference type="InterPro" id="IPR049174">
    <property type="entry name" value="Beta-AFase-like"/>
</dbReference>
<feature type="domain" description="Non-reducing end beta-L-arabinofuranosidase-like GH127 C-terminal" evidence="4">
    <location>
        <begin position="562"/>
        <end position="674"/>
    </location>
</feature>
<evidence type="ECO:0000313" key="5">
    <source>
        <dbReference type="EMBL" id="VGO21725.1"/>
    </source>
</evidence>
<feature type="signal peptide" evidence="1">
    <location>
        <begin position="1"/>
        <end position="21"/>
    </location>
</feature>
<dbReference type="InterPro" id="IPR049049">
    <property type="entry name" value="Beta-AFase-like_GH127_C"/>
</dbReference>
<dbReference type="PANTHER" id="PTHR43465">
    <property type="entry name" value="DUF1680 DOMAIN PROTEIN (AFU_ORTHOLOGUE AFUA_1G08910)"/>
    <property type="match status" value="1"/>
</dbReference>
<proteinExistence type="predicted"/>
<feature type="domain" description="Non-reducing end beta-L-arabinofuranosidase-like GH127 catalytic" evidence="2">
    <location>
        <begin position="45"/>
        <end position="454"/>
    </location>
</feature>
<dbReference type="Gene3D" id="1.50.10.20">
    <property type="match status" value="1"/>
</dbReference>
<evidence type="ECO:0000259" key="4">
    <source>
        <dbReference type="Pfam" id="PF20737"/>
    </source>
</evidence>
<dbReference type="RefSeq" id="WP_136063165.1">
    <property type="nucleotide sequence ID" value="NZ_CAAHFH010000002.1"/>
</dbReference>
<dbReference type="Pfam" id="PF07944">
    <property type="entry name" value="Beta-AFase-like_GH127_cat"/>
    <property type="match status" value="1"/>
</dbReference>
<dbReference type="InterPro" id="IPR008928">
    <property type="entry name" value="6-hairpin_glycosidase_sf"/>
</dbReference>
<organism evidence="5 6">
    <name type="scientific">Pontiella sulfatireligans</name>
    <dbReference type="NCBI Taxonomy" id="2750658"/>
    <lineage>
        <taxon>Bacteria</taxon>
        <taxon>Pseudomonadati</taxon>
        <taxon>Kiritimatiellota</taxon>
        <taxon>Kiritimatiellia</taxon>
        <taxon>Kiritimatiellales</taxon>
        <taxon>Pontiellaceae</taxon>
        <taxon>Pontiella</taxon>
    </lineage>
</organism>
<dbReference type="PANTHER" id="PTHR43465:SF1">
    <property type="entry name" value="NON-REDUCING END BETA-L-ARABINOFURANOSIDASE"/>
    <property type="match status" value="1"/>
</dbReference>
<sequence length="678" mass="75534">MKTLKRILIVSGVMLAGLAQAQQQGIINNSKSGYAALKSINIGDCRWTDGLLGDKYRQCEEVMMPHMGTLLKGDVGHAYNNFKKAAGMMEGPALGMWWHDGDFYKWMESAVYVYANNKDPEILADLDGIIEVIAAAQDDDGYLSTTTQTRKGRGRWTDVTSHELYNNGHLMTAACIHNRLTGKTNFLDIAVKNADYLCTVFMPKTKDPALLHFAFNPSQIMGLVELYRTTGNKKYLDLAGIFIDMRGTAPSTGWGPLKEQKSVPYFFLGSQNQMQTPFREETKAVGHAVLGMYLYAGAADVYMETGEAALLAPLESIWEDVNRQKMYVTGALGQTHHGAHGQFDMVHEAFLEDYLMHNATAYNETCANIANAMFNWRMLSIKGESKYADIMELVLYNSALVGMSEDGKHYFYANPLRKIDGHLDYSDTESAHREPYIDCFCCPPNLVRTIAKLSGWAYSLSENGVAVNLYGGNKLNTKLQDGSAVKLEQETQYPWDGSVKITMEACKAEPFELALRIPGWAEGSTLKVNGEAVEAVPGTFAKINRAWKAGDVVALDMPMEIKLVEGNPVIEEIRNQAAIKRGPVVYCMETPDLPEGTGILDVYLPLKSKLKAKYRPGFLGGLTTITGKVALRQDEKEGMYRTLDKPKFEPFKAQFVPYYSWSNRGDAEMTVFMPLIWD</sequence>
<dbReference type="InterPro" id="IPR049046">
    <property type="entry name" value="Beta-AFase-like_GH127_middle"/>
</dbReference>
<dbReference type="EMBL" id="CAAHFH010000002">
    <property type="protein sequence ID" value="VGO21725.1"/>
    <property type="molecule type" value="Genomic_DNA"/>
</dbReference>
<evidence type="ECO:0000259" key="2">
    <source>
        <dbReference type="Pfam" id="PF07944"/>
    </source>
</evidence>
<dbReference type="SUPFAM" id="SSF48208">
    <property type="entry name" value="Six-hairpin glycosidases"/>
    <property type="match status" value="1"/>
</dbReference>
<keyword evidence="1" id="KW-0732">Signal</keyword>
<evidence type="ECO:0000256" key="1">
    <source>
        <dbReference type="SAM" id="SignalP"/>
    </source>
</evidence>
<dbReference type="Pfam" id="PF20736">
    <property type="entry name" value="Glyco_hydro127M"/>
    <property type="match status" value="1"/>
</dbReference>
<protein>
    <submittedName>
        <fullName evidence="5">Non-reducing end beta-L-arabinofuranosidase</fullName>
    </submittedName>
</protein>
<keyword evidence="6" id="KW-1185">Reference proteome</keyword>
<feature type="chain" id="PRO_5025609710" evidence="1">
    <location>
        <begin position="22"/>
        <end position="678"/>
    </location>
</feature>